<keyword evidence="3" id="KW-1185">Reference proteome</keyword>
<proteinExistence type="predicted"/>
<keyword evidence="1" id="KW-0472">Membrane</keyword>
<feature type="transmembrane region" description="Helical" evidence="1">
    <location>
        <begin position="96"/>
        <end position="118"/>
    </location>
</feature>
<name>A0ABV1J581_9FIRM</name>
<gene>
    <name evidence="2" type="ORF">AAA081_03355</name>
</gene>
<evidence type="ECO:0000313" key="3">
    <source>
        <dbReference type="Proteomes" id="UP001481872"/>
    </source>
</evidence>
<protein>
    <recommendedName>
        <fullName evidence="4">Rod shape-determining protein MreD</fullName>
    </recommendedName>
</protein>
<feature type="transmembrane region" description="Helical" evidence="1">
    <location>
        <begin position="130"/>
        <end position="149"/>
    </location>
</feature>
<dbReference type="RefSeq" id="WP_349053698.1">
    <property type="nucleotide sequence ID" value="NZ_JBBNPS010000006.1"/>
</dbReference>
<keyword evidence="1" id="KW-0812">Transmembrane</keyword>
<dbReference type="Proteomes" id="UP001481872">
    <property type="component" value="Unassembled WGS sequence"/>
</dbReference>
<evidence type="ECO:0000256" key="1">
    <source>
        <dbReference type="SAM" id="Phobius"/>
    </source>
</evidence>
<feature type="transmembrane region" description="Helical" evidence="1">
    <location>
        <begin position="51"/>
        <end position="84"/>
    </location>
</feature>
<accession>A0ABV1J581</accession>
<organism evidence="2 3">
    <name type="scientific">Aedoeadaptatus acetigenes</name>
    <dbReference type="NCBI Taxonomy" id="2981723"/>
    <lineage>
        <taxon>Bacteria</taxon>
        <taxon>Bacillati</taxon>
        <taxon>Bacillota</taxon>
        <taxon>Tissierellia</taxon>
        <taxon>Tissierellales</taxon>
        <taxon>Peptoniphilaceae</taxon>
        <taxon>Aedoeadaptatus</taxon>
    </lineage>
</organism>
<evidence type="ECO:0008006" key="4">
    <source>
        <dbReference type="Google" id="ProtNLM"/>
    </source>
</evidence>
<comment type="caution">
    <text evidence="2">The sequence shown here is derived from an EMBL/GenBank/DDBJ whole genome shotgun (WGS) entry which is preliminary data.</text>
</comment>
<sequence>MKRVSYALLFLTPFIYMSPLFQSLPPILRGYLPAAAIFIFFRLGKNQALAFAFLSALIMDAAIAAAIGPYVLLHGLFFAAAFLWMRLIPHPSPMATGVAVGVTAAVAELVFFILLVIFGWDVSMADSSAFFIVPLSTGIYAALMSHYFLKDMTDYRVLERDSDA</sequence>
<dbReference type="EMBL" id="JBBNPS010000006">
    <property type="protein sequence ID" value="MEQ3353341.1"/>
    <property type="molecule type" value="Genomic_DNA"/>
</dbReference>
<reference evidence="2 3" key="1">
    <citation type="submission" date="2024-04" db="EMBL/GenBank/DDBJ databases">
        <title>Human intestinal bacterial collection.</title>
        <authorList>
            <person name="Pauvert C."/>
            <person name="Hitch T.C.A."/>
            <person name="Clavel T."/>
        </authorList>
    </citation>
    <scope>NUCLEOTIDE SEQUENCE [LARGE SCALE GENOMIC DNA]</scope>
    <source>
        <strain evidence="2 3">CLA-SR-H026</strain>
    </source>
</reference>
<keyword evidence="1" id="KW-1133">Transmembrane helix</keyword>
<evidence type="ECO:0000313" key="2">
    <source>
        <dbReference type="EMBL" id="MEQ3353341.1"/>
    </source>
</evidence>